<evidence type="ECO:0000256" key="2">
    <source>
        <dbReference type="SAM" id="Phobius"/>
    </source>
</evidence>
<keyword evidence="2" id="KW-0472">Membrane</keyword>
<comment type="similarity">
    <text evidence="1">Belongs to the bacterial solute-binding protein 1 family. WtpA subfamily.</text>
</comment>
<accession>A0A650CQY7</accession>
<reference evidence="3 4" key="1">
    <citation type="submission" date="2019-10" db="EMBL/GenBank/DDBJ databases">
        <title>Genome Sequences from Six Type Strain Members of the Archaeal Family Sulfolobaceae: Acidianus ambivalens, Acidianus infernus, Metallosphaera prunae, Stygiolobus azoricus, Sulfolobus metallicus, and Sulfurisphaera ohwakuensis.</title>
        <authorList>
            <person name="Counts J.A."/>
            <person name="Kelly R.M."/>
        </authorList>
    </citation>
    <scope>NUCLEOTIDE SEQUENCE [LARGE SCALE GENOMIC DNA]</scope>
    <source>
        <strain evidence="3 4">FC6</strain>
    </source>
</reference>
<dbReference type="GeneID" id="42799359"/>
<evidence type="ECO:0000313" key="3">
    <source>
        <dbReference type="EMBL" id="QGR20246.1"/>
    </source>
</evidence>
<dbReference type="AlphaFoldDB" id="A0A650CQY7"/>
<dbReference type="PANTHER" id="PTHR30632">
    <property type="entry name" value="MOLYBDATE-BINDING PERIPLASMIC PROTEIN"/>
    <property type="match status" value="1"/>
</dbReference>
<dbReference type="Gene3D" id="3.40.190.10">
    <property type="entry name" value="Periplasmic binding protein-like II"/>
    <property type="match status" value="2"/>
</dbReference>
<dbReference type="Proteomes" id="UP000423396">
    <property type="component" value="Chromosome"/>
</dbReference>
<keyword evidence="4" id="KW-1185">Reference proteome</keyword>
<keyword evidence="2" id="KW-1133">Transmembrane helix</keyword>
<dbReference type="EMBL" id="CP045483">
    <property type="protein sequence ID" value="QGR20246.1"/>
    <property type="molecule type" value="Genomic_DNA"/>
</dbReference>
<dbReference type="KEGG" id="sazo:D1868_09775"/>
<dbReference type="CDD" id="cd13540">
    <property type="entry name" value="PBP2_ModA_WtpA"/>
    <property type="match status" value="1"/>
</dbReference>
<proteinExistence type="inferred from homology"/>
<name>A0A650CQY7_9CREN</name>
<organism evidence="3 4">
    <name type="scientific">Stygiolobus azoricus</name>
    <dbReference type="NCBI Taxonomy" id="41675"/>
    <lineage>
        <taxon>Archaea</taxon>
        <taxon>Thermoproteota</taxon>
        <taxon>Thermoprotei</taxon>
        <taxon>Sulfolobales</taxon>
        <taxon>Sulfolobaceae</taxon>
        <taxon>Stygiolobus</taxon>
    </lineage>
</organism>
<feature type="transmembrane region" description="Helical" evidence="2">
    <location>
        <begin position="12"/>
        <end position="34"/>
    </location>
</feature>
<dbReference type="SUPFAM" id="SSF53850">
    <property type="entry name" value="Periplasmic binding protein-like II"/>
    <property type="match status" value="1"/>
</dbReference>
<dbReference type="GO" id="GO:0015689">
    <property type="term" value="P:molybdate ion transport"/>
    <property type="evidence" value="ECO:0007669"/>
    <property type="project" value="TreeGrafter"/>
</dbReference>
<protein>
    <submittedName>
        <fullName evidence="3">Extracellular solute-binding protein</fullName>
    </submittedName>
</protein>
<dbReference type="GO" id="GO:0030973">
    <property type="term" value="F:molybdate ion binding"/>
    <property type="evidence" value="ECO:0007669"/>
    <property type="project" value="TreeGrafter"/>
</dbReference>
<dbReference type="Pfam" id="PF13531">
    <property type="entry name" value="SBP_bac_11"/>
    <property type="match status" value="1"/>
</dbReference>
<dbReference type="PANTHER" id="PTHR30632:SF16">
    <property type="entry name" value="MOLYBDATE_TUNGSTATE-BINDING PROTEIN WTPA"/>
    <property type="match status" value="1"/>
</dbReference>
<dbReference type="OrthoDB" id="7820at2157"/>
<dbReference type="RefSeq" id="WP_156007695.1">
    <property type="nucleotide sequence ID" value="NZ_CP045483.1"/>
</dbReference>
<gene>
    <name evidence="3" type="ORF">D1868_09775</name>
</gene>
<sequence length="392" mass="43521">MNKRTKIFKAISSYIIIAIVVIAVIVIAGVLLLYHPSSSSSISSTSSMSSTYSSLMTTSSTSSSSSVTTPPSANNTVVVYVAGAYLSIFKYLAQQFEKQYGIPVDINPGGSFGLAAEIAHGAPADVFVPVAYIQAVELEGQNNPGWAIAFISDQMALVYSNYTTMNPYWNQLYSNYTMAMKTNSTKYWYNFFYLLTTKFSLGISNPSSDPEGLYGYLILKMAGYLYANKSFDYFIHLANESNVIHSALTTADFVAPLKAGELDFVFSYKSYAISQHLDYLQLPPWLSFGYYPNETSWYSFFFYKITVNGQTLKIYGNPVYLYITIPKNAPNQQLALKFIQFVITNVNELAMFGVTPIVHPVLFYESQSDVPPQIMNLLNEGVLTYGGNFTAV</sequence>
<evidence type="ECO:0000256" key="1">
    <source>
        <dbReference type="ARBA" id="ARBA00009438"/>
    </source>
</evidence>
<dbReference type="InterPro" id="IPR050682">
    <property type="entry name" value="ModA/WtpA"/>
</dbReference>
<evidence type="ECO:0000313" key="4">
    <source>
        <dbReference type="Proteomes" id="UP000423396"/>
    </source>
</evidence>
<keyword evidence="2" id="KW-0812">Transmembrane</keyword>